<dbReference type="OrthoDB" id="9790331at2"/>
<keyword evidence="3" id="KW-1185">Reference proteome</keyword>
<dbReference type="SUPFAM" id="SSF50475">
    <property type="entry name" value="FMN-binding split barrel"/>
    <property type="match status" value="1"/>
</dbReference>
<dbReference type="PANTHER" id="PTHR42815:SF2">
    <property type="entry name" value="FAD-BINDING, PUTATIVE (AFU_ORTHOLOGUE AFUA_6G07600)-RELATED"/>
    <property type="match status" value="1"/>
</dbReference>
<dbReference type="InterPro" id="IPR011576">
    <property type="entry name" value="Pyridox_Oxase_N"/>
</dbReference>
<evidence type="ECO:0000313" key="2">
    <source>
        <dbReference type="EMBL" id="SEO77749.1"/>
    </source>
</evidence>
<dbReference type="PANTHER" id="PTHR42815">
    <property type="entry name" value="FAD-BINDING, PUTATIVE (AFU_ORTHOLOGUE AFUA_6G07600)-RELATED"/>
    <property type="match status" value="1"/>
</dbReference>
<gene>
    <name evidence="2" type="ORF">SAMN05660991_01695</name>
</gene>
<dbReference type="NCBIfam" id="TIGR04025">
    <property type="entry name" value="PPOX_FMN_DR2398"/>
    <property type="match status" value="1"/>
</dbReference>
<dbReference type="AlphaFoldDB" id="A0A1H8SFF8"/>
<reference evidence="3" key="1">
    <citation type="submission" date="2016-10" db="EMBL/GenBank/DDBJ databases">
        <authorList>
            <person name="Varghese N."/>
            <person name="Submissions S."/>
        </authorList>
    </citation>
    <scope>NUCLEOTIDE SEQUENCE [LARGE SCALE GENOMIC DNA]</scope>
    <source>
        <strain evidence="3">DSM 45413</strain>
    </source>
</reference>
<dbReference type="InterPro" id="IPR024029">
    <property type="entry name" value="Pyridox_Oxase_FMN-dep"/>
</dbReference>
<evidence type="ECO:0000259" key="1">
    <source>
        <dbReference type="Pfam" id="PF01243"/>
    </source>
</evidence>
<organism evidence="2 3">
    <name type="scientific">Trujillonella endophytica</name>
    <dbReference type="NCBI Taxonomy" id="673521"/>
    <lineage>
        <taxon>Bacteria</taxon>
        <taxon>Bacillati</taxon>
        <taxon>Actinomycetota</taxon>
        <taxon>Actinomycetes</taxon>
        <taxon>Geodermatophilales</taxon>
        <taxon>Geodermatophilaceae</taxon>
        <taxon>Trujillonella</taxon>
    </lineage>
</organism>
<accession>A0A1H8SFF8</accession>
<dbReference type="InterPro" id="IPR012349">
    <property type="entry name" value="Split_barrel_FMN-bd"/>
</dbReference>
<dbReference type="STRING" id="673521.SAMN05660991_01695"/>
<evidence type="ECO:0000313" key="3">
    <source>
        <dbReference type="Proteomes" id="UP000198960"/>
    </source>
</evidence>
<name>A0A1H8SFF8_9ACTN</name>
<feature type="domain" description="Pyridoxamine 5'-phosphate oxidase N-terminal" evidence="1">
    <location>
        <begin position="32"/>
        <end position="149"/>
    </location>
</feature>
<dbReference type="Gene3D" id="2.30.110.10">
    <property type="entry name" value="Electron Transport, Fmn-binding Protein, Chain A"/>
    <property type="match status" value="1"/>
</dbReference>
<dbReference type="EMBL" id="FOEE01000004">
    <property type="protein sequence ID" value="SEO77749.1"/>
    <property type="molecule type" value="Genomic_DNA"/>
</dbReference>
<dbReference type="RefSeq" id="WP_091942066.1">
    <property type="nucleotide sequence ID" value="NZ_FOEE01000004.1"/>
</dbReference>
<sequence>MGRISTIEQLREIVPEPSPTAFAKIRDRLCDQGREFLARSPFLVLGTVGDWGLELSPKGDHPGFVEVVDDRTLLVPERKGNQFALSLANILADPRVAILAIRPATSEVLRISGRATLIDDADVCARLSAGGRPAKLVIRVEIDRAAFHCVRSAARAGLWQPDTWDEPTRVSFGRIYAEALARPEVEELFDDLTEQSNATLY</sequence>
<proteinExistence type="predicted"/>
<dbReference type="Pfam" id="PF01243">
    <property type="entry name" value="PNPOx_N"/>
    <property type="match status" value="1"/>
</dbReference>
<dbReference type="Proteomes" id="UP000198960">
    <property type="component" value="Unassembled WGS sequence"/>
</dbReference>
<protein>
    <recommendedName>
        <fullName evidence="1">Pyridoxamine 5'-phosphate oxidase N-terminal domain-containing protein</fullName>
    </recommendedName>
</protein>